<reference evidence="1" key="1">
    <citation type="submission" date="2020-08" db="EMBL/GenBank/DDBJ databases">
        <title>Multicomponent nature underlies the extraordinary mechanical properties of spider dragline silk.</title>
        <authorList>
            <person name="Kono N."/>
            <person name="Nakamura H."/>
            <person name="Mori M."/>
            <person name="Yoshida Y."/>
            <person name="Ohtoshi R."/>
            <person name="Malay A.D."/>
            <person name="Moran D.A.P."/>
            <person name="Tomita M."/>
            <person name="Numata K."/>
            <person name="Arakawa K."/>
        </authorList>
    </citation>
    <scope>NUCLEOTIDE SEQUENCE</scope>
</reference>
<accession>A0A8X6M9U1</accession>
<dbReference type="AlphaFoldDB" id="A0A8X6M9U1"/>
<comment type="caution">
    <text evidence="1">The sequence shown here is derived from an EMBL/GenBank/DDBJ whole genome shotgun (WGS) entry which is preliminary data.</text>
</comment>
<keyword evidence="2" id="KW-1185">Reference proteome</keyword>
<dbReference type="Proteomes" id="UP000886998">
    <property type="component" value="Unassembled WGS sequence"/>
</dbReference>
<name>A0A8X6M9U1_9ARAC</name>
<protein>
    <submittedName>
        <fullName evidence="1">Uncharacterized protein</fullName>
    </submittedName>
</protein>
<evidence type="ECO:0000313" key="1">
    <source>
        <dbReference type="EMBL" id="GFS34910.1"/>
    </source>
</evidence>
<sequence length="137" mass="15485">MYRHSADSTVRHYNLRAKSFLINGEIWALFRICLHGVRGTPRRVGEISHGLPRESVPCRKPHLMYPIEASIAYPVSLHVLYPARLDYSFCRGASPTPSLTSLKLPAIRFAFRNTRATGFTSLSTPSYYSGTLDLEKE</sequence>
<gene>
    <name evidence="1" type="ORF">TNIN_388751</name>
</gene>
<dbReference type="OrthoDB" id="6415069at2759"/>
<proteinExistence type="predicted"/>
<dbReference type="EMBL" id="BMAV01024643">
    <property type="protein sequence ID" value="GFS34910.1"/>
    <property type="molecule type" value="Genomic_DNA"/>
</dbReference>
<organism evidence="1 2">
    <name type="scientific">Trichonephila inaurata madagascariensis</name>
    <dbReference type="NCBI Taxonomy" id="2747483"/>
    <lineage>
        <taxon>Eukaryota</taxon>
        <taxon>Metazoa</taxon>
        <taxon>Ecdysozoa</taxon>
        <taxon>Arthropoda</taxon>
        <taxon>Chelicerata</taxon>
        <taxon>Arachnida</taxon>
        <taxon>Araneae</taxon>
        <taxon>Araneomorphae</taxon>
        <taxon>Entelegynae</taxon>
        <taxon>Araneoidea</taxon>
        <taxon>Nephilidae</taxon>
        <taxon>Trichonephila</taxon>
        <taxon>Trichonephila inaurata</taxon>
    </lineage>
</organism>
<evidence type="ECO:0000313" key="2">
    <source>
        <dbReference type="Proteomes" id="UP000886998"/>
    </source>
</evidence>